<evidence type="ECO:0000313" key="2">
    <source>
        <dbReference type="Proteomes" id="UP001060085"/>
    </source>
</evidence>
<reference evidence="2" key="1">
    <citation type="journal article" date="2023" name="Nat. Plants">
        <title>Single-cell RNA sequencing provides a high-resolution roadmap for understanding the multicellular compartmentation of specialized metabolism.</title>
        <authorList>
            <person name="Sun S."/>
            <person name="Shen X."/>
            <person name="Li Y."/>
            <person name="Li Y."/>
            <person name="Wang S."/>
            <person name="Li R."/>
            <person name="Zhang H."/>
            <person name="Shen G."/>
            <person name="Guo B."/>
            <person name="Wei J."/>
            <person name="Xu J."/>
            <person name="St-Pierre B."/>
            <person name="Chen S."/>
            <person name="Sun C."/>
        </authorList>
    </citation>
    <scope>NUCLEOTIDE SEQUENCE [LARGE SCALE GENOMIC DNA]</scope>
</reference>
<gene>
    <name evidence="1" type="ORF">M9H77_16437</name>
</gene>
<dbReference type="Proteomes" id="UP001060085">
    <property type="component" value="Linkage Group LG04"/>
</dbReference>
<organism evidence="1 2">
    <name type="scientific">Catharanthus roseus</name>
    <name type="common">Madagascar periwinkle</name>
    <name type="synonym">Vinca rosea</name>
    <dbReference type="NCBI Taxonomy" id="4058"/>
    <lineage>
        <taxon>Eukaryota</taxon>
        <taxon>Viridiplantae</taxon>
        <taxon>Streptophyta</taxon>
        <taxon>Embryophyta</taxon>
        <taxon>Tracheophyta</taxon>
        <taxon>Spermatophyta</taxon>
        <taxon>Magnoliopsida</taxon>
        <taxon>eudicotyledons</taxon>
        <taxon>Gunneridae</taxon>
        <taxon>Pentapetalae</taxon>
        <taxon>asterids</taxon>
        <taxon>lamiids</taxon>
        <taxon>Gentianales</taxon>
        <taxon>Apocynaceae</taxon>
        <taxon>Rauvolfioideae</taxon>
        <taxon>Vinceae</taxon>
        <taxon>Catharanthinae</taxon>
        <taxon>Catharanthus</taxon>
    </lineage>
</organism>
<evidence type="ECO:0000313" key="1">
    <source>
        <dbReference type="EMBL" id="KAI5666584.1"/>
    </source>
</evidence>
<sequence>MSDLNTRSAFSRLHYMWLVSRTRASSDDVDGFLTLRVDPLEEGCSTLRAWPNRYLRGHRIILYGGTDGQRYNKPQKFWVWSFGLSLSGRKCVSTLHSCTRAVCKVFLSFLMPRGTQIPYSAAVNLVAGLGESQVVSEL</sequence>
<name>A0ACC0B1S4_CATRO</name>
<comment type="caution">
    <text evidence="1">The sequence shown here is derived from an EMBL/GenBank/DDBJ whole genome shotgun (WGS) entry which is preliminary data.</text>
</comment>
<keyword evidence="2" id="KW-1185">Reference proteome</keyword>
<protein>
    <submittedName>
        <fullName evidence="1">Uncharacterized protein</fullName>
    </submittedName>
</protein>
<accession>A0ACC0B1S4</accession>
<dbReference type="EMBL" id="CM044704">
    <property type="protein sequence ID" value="KAI5666584.1"/>
    <property type="molecule type" value="Genomic_DNA"/>
</dbReference>
<proteinExistence type="predicted"/>